<evidence type="ECO:0000256" key="5">
    <source>
        <dbReference type="ARBA" id="ARBA00022475"/>
    </source>
</evidence>
<comment type="function">
    <text evidence="11">Required for the insertion and/or proper folding and/or complex formation of integral membrane proteins into the membrane. Involved in integration of membrane proteins that insert both dependently and independently of the Sec translocase complex, as well as at least some lipoproteins. Aids folding of multispanning membrane proteins.</text>
</comment>
<evidence type="ECO:0000256" key="9">
    <source>
        <dbReference type="ARBA" id="ARBA00023136"/>
    </source>
</evidence>
<feature type="compositionally biased region" description="Polar residues" evidence="17">
    <location>
        <begin position="307"/>
        <end position="319"/>
    </location>
</feature>
<organism evidence="20 21">
    <name type="scientific">Nakamurella flava</name>
    <dbReference type="NCBI Taxonomy" id="2576308"/>
    <lineage>
        <taxon>Bacteria</taxon>
        <taxon>Bacillati</taxon>
        <taxon>Actinomycetota</taxon>
        <taxon>Actinomycetes</taxon>
        <taxon>Nakamurellales</taxon>
        <taxon>Nakamurellaceae</taxon>
        <taxon>Nakamurella</taxon>
    </lineage>
</organism>
<dbReference type="Pfam" id="PF02096">
    <property type="entry name" value="60KD_IMP"/>
    <property type="match status" value="1"/>
</dbReference>
<evidence type="ECO:0000256" key="11">
    <source>
        <dbReference type="ARBA" id="ARBA00025034"/>
    </source>
</evidence>
<dbReference type="GO" id="GO:0015031">
    <property type="term" value="P:protein transport"/>
    <property type="evidence" value="ECO:0007669"/>
    <property type="project" value="UniProtKB-KW"/>
</dbReference>
<comment type="similarity">
    <text evidence="2">Belongs to the OXA1/ALB3/YidC family. Type 1 subfamily.</text>
</comment>
<comment type="subunit">
    <text evidence="12">Interacts with the Sec translocase complex via SecD. Specifically interacts with transmembrane segments of nascent integral membrane proteins during membrane integration.</text>
</comment>
<proteinExistence type="inferred from homology"/>
<keyword evidence="7" id="KW-0653">Protein transport</keyword>
<dbReference type="PANTHER" id="PTHR12428">
    <property type="entry name" value="OXA1"/>
    <property type="match status" value="1"/>
</dbReference>
<dbReference type="GO" id="GO:0005886">
    <property type="term" value="C:plasma membrane"/>
    <property type="evidence" value="ECO:0007669"/>
    <property type="project" value="UniProtKB-SubCell"/>
</dbReference>
<feature type="transmembrane region" description="Helical" evidence="18">
    <location>
        <begin position="83"/>
        <end position="106"/>
    </location>
</feature>
<keyword evidence="5" id="KW-1003">Cell membrane</keyword>
<feature type="compositionally biased region" description="Polar residues" evidence="17">
    <location>
        <begin position="288"/>
        <end position="300"/>
    </location>
</feature>
<evidence type="ECO:0000256" key="7">
    <source>
        <dbReference type="ARBA" id="ARBA00022927"/>
    </source>
</evidence>
<evidence type="ECO:0000256" key="8">
    <source>
        <dbReference type="ARBA" id="ARBA00022989"/>
    </source>
</evidence>
<evidence type="ECO:0000256" key="14">
    <source>
        <dbReference type="ARBA" id="ARBA00033245"/>
    </source>
</evidence>
<dbReference type="GO" id="GO:0032977">
    <property type="term" value="F:membrane insertase activity"/>
    <property type="evidence" value="ECO:0007669"/>
    <property type="project" value="InterPro"/>
</dbReference>
<evidence type="ECO:0000256" key="15">
    <source>
        <dbReference type="ARBA" id="ARBA00033342"/>
    </source>
</evidence>
<feature type="transmembrane region" description="Helical" evidence="18">
    <location>
        <begin position="215"/>
        <end position="240"/>
    </location>
</feature>
<keyword evidence="10" id="KW-0143">Chaperone</keyword>
<dbReference type="EMBL" id="SZZH01000006">
    <property type="protein sequence ID" value="TKV57160.1"/>
    <property type="molecule type" value="Genomic_DNA"/>
</dbReference>
<name>A0A4U6QB25_9ACTN</name>
<keyword evidence="8 18" id="KW-1133">Transmembrane helix</keyword>
<feature type="transmembrane region" description="Helical" evidence="18">
    <location>
        <begin position="20"/>
        <end position="40"/>
    </location>
</feature>
<evidence type="ECO:0000256" key="17">
    <source>
        <dbReference type="SAM" id="MobiDB-lite"/>
    </source>
</evidence>
<dbReference type="InterPro" id="IPR028055">
    <property type="entry name" value="YidC/Oxa/ALB_C"/>
</dbReference>
<accession>A0A4U6QB25</accession>
<evidence type="ECO:0000313" key="20">
    <source>
        <dbReference type="EMBL" id="TKV57160.1"/>
    </source>
</evidence>
<evidence type="ECO:0000256" key="13">
    <source>
        <dbReference type="ARBA" id="ARBA00031538"/>
    </source>
</evidence>
<dbReference type="InterPro" id="IPR047196">
    <property type="entry name" value="YidC_ALB_C"/>
</dbReference>
<evidence type="ECO:0000313" key="21">
    <source>
        <dbReference type="Proteomes" id="UP000306985"/>
    </source>
</evidence>
<evidence type="ECO:0000256" key="2">
    <source>
        <dbReference type="ARBA" id="ARBA00010527"/>
    </source>
</evidence>
<keyword evidence="6 16" id="KW-0812">Transmembrane</keyword>
<feature type="compositionally biased region" description="Basic residues" evidence="17">
    <location>
        <begin position="353"/>
        <end position="362"/>
    </location>
</feature>
<evidence type="ECO:0000256" key="4">
    <source>
        <dbReference type="ARBA" id="ARBA00022448"/>
    </source>
</evidence>
<dbReference type="GO" id="GO:0051205">
    <property type="term" value="P:protein insertion into membrane"/>
    <property type="evidence" value="ECO:0007669"/>
    <property type="project" value="TreeGrafter"/>
</dbReference>
<dbReference type="NCBIfam" id="NF002899">
    <property type="entry name" value="PRK03449.1"/>
    <property type="match status" value="1"/>
</dbReference>
<keyword evidence="4" id="KW-0813">Transport</keyword>
<feature type="domain" description="Membrane insertase YidC/Oxa/ALB C-terminal" evidence="19">
    <location>
        <begin position="20"/>
        <end position="254"/>
    </location>
</feature>
<feature type="compositionally biased region" description="Low complexity" evidence="17">
    <location>
        <begin position="327"/>
        <end position="349"/>
    </location>
</feature>
<evidence type="ECO:0000256" key="1">
    <source>
        <dbReference type="ARBA" id="ARBA00004651"/>
    </source>
</evidence>
<evidence type="ECO:0000256" key="10">
    <source>
        <dbReference type="ARBA" id="ARBA00023186"/>
    </source>
</evidence>
<dbReference type="Proteomes" id="UP000306985">
    <property type="component" value="Unassembled WGS sequence"/>
</dbReference>
<evidence type="ECO:0000256" key="6">
    <source>
        <dbReference type="ARBA" id="ARBA00022692"/>
    </source>
</evidence>
<evidence type="ECO:0000256" key="3">
    <source>
        <dbReference type="ARBA" id="ARBA00015325"/>
    </source>
</evidence>
<keyword evidence="9 18" id="KW-0472">Membrane</keyword>
<evidence type="ECO:0000259" key="19">
    <source>
        <dbReference type="Pfam" id="PF02096"/>
    </source>
</evidence>
<dbReference type="AlphaFoldDB" id="A0A4U6QB25"/>
<comment type="subcellular location">
    <subcellularLocation>
        <location evidence="1">Cell membrane</location>
        <topology evidence="1">Multi-pass membrane protein</topology>
    </subcellularLocation>
    <subcellularLocation>
        <location evidence="16">Membrane</location>
        <topology evidence="16">Multi-pass membrane protein</topology>
    </subcellularLocation>
</comment>
<sequence>MWVWHKVFGSFLGADSAITWVLSVVFLIFTLRAILFKPFMKQMDSQLKMQAVQPKMKALREKYKDDRQRLTEEMMKLNKEAGVNPLASCLPMLIQAPVFIGLFHVLRMFQPVNDGPEGPAKWFYRMNVYFFGQADVESMGNAKLPGGAPLVGYMTMPLDQLNFMDGVREAIIVWGIPLTILAGIATHLTSRRSVARQREMNINNDNPQTAIMNKLMLYLFPLFVVVGGPFFPLAILFYWLANNSWTFGQLWVAHRLQDKKKAMAATVVEENKQASRFTTPKPGAKPKSTPSDRPVITQSPVDGGSTNGVSKDPTPSANGQAGGPGTNGSTNGSAGTNGAASRPAAGARPPARPNRKKKRGSR</sequence>
<dbReference type="NCBIfam" id="TIGR03592">
    <property type="entry name" value="yidC_oxa1_cterm"/>
    <property type="match status" value="1"/>
</dbReference>
<evidence type="ECO:0000256" key="12">
    <source>
        <dbReference type="ARBA" id="ARBA00026028"/>
    </source>
</evidence>
<evidence type="ECO:0000256" key="16">
    <source>
        <dbReference type="RuleBase" id="RU003945"/>
    </source>
</evidence>
<evidence type="ECO:0000256" key="18">
    <source>
        <dbReference type="SAM" id="Phobius"/>
    </source>
</evidence>
<dbReference type="PANTHER" id="PTHR12428:SF65">
    <property type="entry name" value="CYTOCHROME C OXIDASE ASSEMBLY PROTEIN COX18, MITOCHONDRIAL"/>
    <property type="match status" value="1"/>
</dbReference>
<dbReference type="InterPro" id="IPR001708">
    <property type="entry name" value="YidC/ALB3/OXA1/COX18"/>
</dbReference>
<feature type="transmembrane region" description="Helical" evidence="18">
    <location>
        <begin position="171"/>
        <end position="190"/>
    </location>
</feature>
<keyword evidence="21" id="KW-1185">Reference proteome</keyword>
<comment type="caution">
    <text evidence="20">The sequence shown here is derived from an EMBL/GenBank/DDBJ whole genome shotgun (WGS) entry which is preliminary data.</text>
</comment>
<gene>
    <name evidence="20" type="primary">yidC</name>
    <name evidence="20" type="ORF">FDO65_19355</name>
</gene>
<reference evidence="20 21" key="1">
    <citation type="submission" date="2019-05" db="EMBL/GenBank/DDBJ databases">
        <title>Nakamurella sp. N5BH11, whole genome shotgun sequence.</title>
        <authorList>
            <person name="Tuo L."/>
        </authorList>
    </citation>
    <scope>NUCLEOTIDE SEQUENCE [LARGE SCALE GENOMIC DNA]</scope>
    <source>
        <strain evidence="20 21">N5BH11</strain>
    </source>
</reference>
<dbReference type="OrthoDB" id="9780552at2"/>
<protein>
    <recommendedName>
        <fullName evidence="3">Membrane protein insertase YidC</fullName>
    </recommendedName>
    <alternativeName>
        <fullName evidence="15">Foldase YidC</fullName>
    </alternativeName>
    <alternativeName>
        <fullName evidence="14">Membrane integrase YidC</fullName>
    </alternativeName>
    <alternativeName>
        <fullName evidence="13">Membrane protein YidC</fullName>
    </alternativeName>
</protein>
<feature type="region of interest" description="Disordered" evidence="17">
    <location>
        <begin position="270"/>
        <end position="362"/>
    </location>
</feature>
<dbReference type="CDD" id="cd20070">
    <property type="entry name" value="5TM_YidC_Alb3"/>
    <property type="match status" value="1"/>
</dbReference>